<accession>A0A0R2RRE6</accession>
<dbReference type="EMBL" id="LIBO01000038">
    <property type="protein sequence ID" value="KRO62746.1"/>
    <property type="molecule type" value="Genomic_DNA"/>
</dbReference>
<protein>
    <submittedName>
        <fullName evidence="1">Uncharacterized protein</fullName>
    </submittedName>
</protein>
<reference evidence="1 2" key="1">
    <citation type="submission" date="2015-10" db="EMBL/GenBank/DDBJ databases">
        <title>Metagenome-Assembled Genomes uncover a global brackish microbiome.</title>
        <authorList>
            <person name="Hugerth L.W."/>
            <person name="Larsson J."/>
            <person name="Alneberg J."/>
            <person name="Lindh M.V."/>
            <person name="Legrand C."/>
            <person name="Pinhassi J."/>
            <person name="Andersson A.F."/>
        </authorList>
    </citation>
    <scope>NUCLEOTIDE SEQUENCE [LARGE SCALE GENOMIC DNA]</scope>
    <source>
        <strain evidence="1">BACL18 MAG-120507-bin52</strain>
    </source>
</reference>
<dbReference type="Proteomes" id="UP000051269">
    <property type="component" value="Unassembled WGS sequence"/>
</dbReference>
<name>A0A0R2RRE6_9BACT</name>
<sequence length="226" mass="23423">MENEGFGFPGGAADFQAQVGPFFARGFACGEVAGDEIGQILTGRLASDFQDRVAPAEAGFGSGAFFEDGEDLGGWISNQAEAFGEVGDFHGGRGGAGSGFENKAEVIWGGKFESSAEVDRVGPDGAVGPVHDFSFCFGHEAFSGDLGGDAGKGVFIDATTGFLFAFGEGDGAKDGAEDGSCGKNFIWGEEEIFREDDAIVFDLERKGEAEGGFHLRIPLCGNTLGK</sequence>
<comment type="caution">
    <text evidence="1">The sequence shown here is derived from an EMBL/GenBank/DDBJ whole genome shotgun (WGS) entry which is preliminary data.</text>
</comment>
<gene>
    <name evidence="1" type="ORF">ABR82_06240</name>
</gene>
<dbReference type="AlphaFoldDB" id="A0A0R2RRE6"/>
<evidence type="ECO:0000313" key="1">
    <source>
        <dbReference type="EMBL" id="KRO62746.1"/>
    </source>
</evidence>
<proteinExistence type="predicted"/>
<organism evidence="1 2">
    <name type="scientific">Verrucomicrobia subdivision 6 bacterium BACL9 MAG-120507-bin52</name>
    <dbReference type="NCBI Taxonomy" id="1655590"/>
    <lineage>
        <taxon>Bacteria</taxon>
        <taxon>Pseudomonadati</taxon>
        <taxon>Verrucomicrobiota</taxon>
        <taxon>Verrucomicrobiia</taxon>
        <taxon>Verrucomicrobiales</taxon>
        <taxon>Verrucomicrobia subdivision 6</taxon>
    </lineage>
</organism>
<evidence type="ECO:0000313" key="2">
    <source>
        <dbReference type="Proteomes" id="UP000051269"/>
    </source>
</evidence>